<reference evidence="3" key="1">
    <citation type="submission" date="2021-02" db="EMBL/GenBank/DDBJ databases">
        <authorList>
            <person name="Dougan E. K."/>
            <person name="Rhodes N."/>
            <person name="Thang M."/>
            <person name="Chan C."/>
        </authorList>
    </citation>
    <scope>NUCLEOTIDE SEQUENCE</scope>
</reference>
<keyword evidence="4" id="KW-1185">Reference proteome</keyword>
<keyword evidence="2" id="KW-1133">Transmembrane helix</keyword>
<feature type="compositionally biased region" description="Low complexity" evidence="1">
    <location>
        <begin position="212"/>
        <end position="227"/>
    </location>
</feature>
<dbReference type="Proteomes" id="UP000601435">
    <property type="component" value="Unassembled WGS sequence"/>
</dbReference>
<evidence type="ECO:0000256" key="2">
    <source>
        <dbReference type="SAM" id="Phobius"/>
    </source>
</evidence>
<feature type="compositionally biased region" description="Basic and acidic residues" evidence="1">
    <location>
        <begin position="157"/>
        <end position="167"/>
    </location>
</feature>
<evidence type="ECO:0000313" key="4">
    <source>
        <dbReference type="Proteomes" id="UP000601435"/>
    </source>
</evidence>
<feature type="transmembrane region" description="Helical" evidence="2">
    <location>
        <begin position="363"/>
        <end position="385"/>
    </location>
</feature>
<dbReference type="EMBL" id="CAJNJA010008514">
    <property type="protein sequence ID" value="CAE7237410.1"/>
    <property type="molecule type" value="Genomic_DNA"/>
</dbReference>
<protein>
    <submittedName>
        <fullName evidence="3">Unc-89 protein</fullName>
    </submittedName>
</protein>
<feature type="transmembrane region" description="Helical" evidence="2">
    <location>
        <begin position="406"/>
        <end position="434"/>
    </location>
</feature>
<dbReference type="SUPFAM" id="SSF53474">
    <property type="entry name" value="alpha/beta-Hydrolases"/>
    <property type="match status" value="1"/>
</dbReference>
<proteinExistence type="predicted"/>
<keyword evidence="2" id="KW-0812">Transmembrane</keyword>
<dbReference type="Gene3D" id="3.40.50.1820">
    <property type="entry name" value="alpha/beta hydrolase"/>
    <property type="match status" value="1"/>
</dbReference>
<name>A0A812L1N6_9DINO</name>
<feature type="compositionally biased region" description="Polar residues" evidence="1">
    <location>
        <begin position="1"/>
        <end position="19"/>
    </location>
</feature>
<keyword evidence="2" id="KW-0472">Membrane</keyword>
<accession>A0A812L1N6</accession>
<feature type="compositionally biased region" description="Basic and acidic residues" evidence="1">
    <location>
        <begin position="132"/>
        <end position="144"/>
    </location>
</feature>
<dbReference type="OrthoDB" id="440827at2759"/>
<feature type="non-terminal residue" evidence="3">
    <location>
        <position position="1"/>
    </location>
</feature>
<organism evidence="3 4">
    <name type="scientific">Symbiodinium necroappetens</name>
    <dbReference type="NCBI Taxonomy" id="1628268"/>
    <lineage>
        <taxon>Eukaryota</taxon>
        <taxon>Sar</taxon>
        <taxon>Alveolata</taxon>
        <taxon>Dinophyceae</taxon>
        <taxon>Suessiales</taxon>
        <taxon>Symbiodiniaceae</taxon>
        <taxon>Symbiodinium</taxon>
    </lineage>
</organism>
<dbReference type="AlphaFoldDB" id="A0A812L1N6"/>
<feature type="region of interest" description="Disordered" evidence="1">
    <location>
        <begin position="1"/>
        <end position="252"/>
    </location>
</feature>
<comment type="caution">
    <text evidence="3">The sequence shown here is derived from an EMBL/GenBank/DDBJ whole genome shotgun (WGS) entry which is preliminary data.</text>
</comment>
<evidence type="ECO:0000313" key="3">
    <source>
        <dbReference type="EMBL" id="CAE7237410.1"/>
    </source>
</evidence>
<dbReference type="InterPro" id="IPR029058">
    <property type="entry name" value="AB_hydrolase_fold"/>
</dbReference>
<gene>
    <name evidence="3" type="primary">unc-89</name>
    <name evidence="3" type="ORF">SNEC2469_LOCUS4057</name>
</gene>
<feature type="compositionally biased region" description="Pro residues" evidence="1">
    <location>
        <begin position="106"/>
        <end position="125"/>
    </location>
</feature>
<evidence type="ECO:0000256" key="1">
    <source>
        <dbReference type="SAM" id="MobiDB-lite"/>
    </source>
</evidence>
<feature type="transmembrane region" description="Helical" evidence="2">
    <location>
        <begin position="332"/>
        <end position="351"/>
    </location>
</feature>
<sequence>DPLENQPSSFQAQEPSLASRSPPVKQPGAKAPPPHLVDESPPTAESSAQRSAPKVTFSDEPDVKEGLLPAKPASPPAKQPATKEDSSAKQPPAKAHSSVEEERPPARPASPPVKQPATKAPPPFLVAPEADSEAKQPPAKEKQPAAKAPPPFLVDTPAEHTATKEEFAAEMSESTDTPAEEKRPEPTLTTEDSGATEPCRTLHPPEAKVDGPPVSEPAAPSATAPPTFIADEHGSGDAKAPVPTARQPEANGAEEVGLETLRPQFPHRVLPMAVLSSKVVGWLRDWRLQALMLLALSFLLALLQYSISWGLLCLCELLLFHFVPKRRAYVDMVLLMLPCLVFITYLVYAIALSATDGDIFSDMFFMVVAVALWACQFFSFSTGRIDSASSAARPEDAQGSSERNRCCCICCGCCGVVLGISLVGQVVGLLMYLATVPKPEYTETGIAYWCLGEPNKSLVVLEPGYLASPGTLYFVQHELAKATRACIYDPVGTGFSAGHAPSFRSDAAAMKDVVNAELATHADSDSWQIVVGGHSRGHLTACRFWLDYSNLYDRLAVLGFDGSHCGQTACNYCEDFGGVFAALRLLATPFWTLFSGLLRLTMALFQEPLMQAMASRPVDFPDYPPAAVIQLSEPYFWPKLWRSQSLRGDAWLNSYDGPTWSQCWEQQLTASSVSSSSHHHLYIDARGVCTEPWSCAEHMSIISSSWFANIASAKAVSFVAR</sequence>
<feature type="transmembrane region" description="Helical" evidence="2">
    <location>
        <begin position="291"/>
        <end position="320"/>
    </location>
</feature>